<evidence type="ECO:0000313" key="2">
    <source>
        <dbReference type="Proteomes" id="UP000887127"/>
    </source>
</evidence>
<evidence type="ECO:0000313" key="1">
    <source>
        <dbReference type="EMBL" id="GEQ36138.1"/>
    </source>
</evidence>
<proteinExistence type="predicted"/>
<dbReference type="Proteomes" id="UP000887127">
    <property type="component" value="Unassembled WGS sequence"/>
</dbReference>
<dbReference type="AlphaFoldDB" id="A0AAV3WTW8"/>
<gene>
    <name evidence="1" type="ORF">M132T_16460</name>
</gene>
<dbReference type="EMBL" id="BKBI01000010">
    <property type="protein sequence ID" value="GEQ36138.1"/>
    <property type="molecule type" value="Genomic_DNA"/>
</dbReference>
<accession>A0AAV3WTW8</accession>
<reference evidence="1" key="1">
    <citation type="submission" date="2019-08" db="EMBL/GenBank/DDBJ databases">
        <title>Marinilactibacillus psychrotolerans M13-2T whole genome sequencing project.</title>
        <authorList>
            <person name="Ishikawa M."/>
            <person name="Suzuki T."/>
            <person name="Matsutani M."/>
        </authorList>
    </citation>
    <scope>NUCLEOTIDE SEQUENCE</scope>
    <source>
        <strain evidence="1">M13-2T</strain>
    </source>
</reference>
<comment type="caution">
    <text evidence="1">The sequence shown here is derived from an EMBL/GenBank/DDBJ whole genome shotgun (WGS) entry which is preliminary data.</text>
</comment>
<organism evidence="1 2">
    <name type="scientific">Marinilactibacillus psychrotolerans</name>
    <dbReference type="NCBI Taxonomy" id="191770"/>
    <lineage>
        <taxon>Bacteria</taxon>
        <taxon>Bacillati</taxon>
        <taxon>Bacillota</taxon>
        <taxon>Bacilli</taxon>
        <taxon>Lactobacillales</taxon>
        <taxon>Carnobacteriaceae</taxon>
        <taxon>Marinilactibacillus</taxon>
    </lineage>
</organism>
<name>A0AAV3WTW8_9LACT</name>
<sequence>MHHALAHIEFGSYYTQNSKHRNKVKYESNSYAIAIWTIYIEEHEVYSMTKKVSKNSIIFPMKKRIIIIDSIIKH</sequence>
<protein>
    <submittedName>
        <fullName evidence="1">Uncharacterized protein</fullName>
    </submittedName>
</protein>